<reference evidence="3" key="1">
    <citation type="journal article" date="2019" name="Int. J. Syst. Evol. Microbiol.">
        <title>The Global Catalogue of Microorganisms (GCM) 10K type strain sequencing project: providing services to taxonomists for standard genome sequencing and annotation.</title>
        <authorList>
            <consortium name="The Broad Institute Genomics Platform"/>
            <consortium name="The Broad Institute Genome Sequencing Center for Infectious Disease"/>
            <person name="Wu L."/>
            <person name="Ma J."/>
        </authorList>
    </citation>
    <scope>NUCLEOTIDE SEQUENCE [LARGE SCALE GENOMIC DNA]</scope>
    <source>
        <strain evidence="3">KCTC 52042</strain>
    </source>
</reference>
<proteinExistence type="predicted"/>
<keyword evidence="3" id="KW-1185">Reference proteome</keyword>
<dbReference type="Pfam" id="PF11138">
    <property type="entry name" value="DUF2911"/>
    <property type="match status" value="1"/>
</dbReference>
<accession>A0ABW5JII8</accession>
<organism evidence="2 3">
    <name type="scientific">Gracilimonas halophila</name>
    <dbReference type="NCBI Taxonomy" id="1834464"/>
    <lineage>
        <taxon>Bacteria</taxon>
        <taxon>Pseudomonadati</taxon>
        <taxon>Balneolota</taxon>
        <taxon>Balneolia</taxon>
        <taxon>Balneolales</taxon>
        <taxon>Balneolaceae</taxon>
        <taxon>Gracilimonas</taxon>
    </lineage>
</organism>
<feature type="chain" id="PRO_5047541897" evidence="1">
    <location>
        <begin position="25"/>
        <end position="192"/>
    </location>
</feature>
<dbReference type="Proteomes" id="UP001597460">
    <property type="component" value="Unassembled WGS sequence"/>
</dbReference>
<dbReference type="EMBL" id="JBHULI010000002">
    <property type="protein sequence ID" value="MFD2531132.1"/>
    <property type="molecule type" value="Genomic_DNA"/>
</dbReference>
<evidence type="ECO:0000313" key="2">
    <source>
        <dbReference type="EMBL" id="MFD2531132.1"/>
    </source>
</evidence>
<comment type="caution">
    <text evidence="2">The sequence shown here is derived from an EMBL/GenBank/DDBJ whole genome shotgun (WGS) entry which is preliminary data.</text>
</comment>
<name>A0ABW5JII8_9BACT</name>
<protein>
    <submittedName>
        <fullName evidence="2">DUF2911 domain-containing protein</fullName>
    </submittedName>
</protein>
<dbReference type="InterPro" id="IPR021314">
    <property type="entry name" value="DUF2911"/>
</dbReference>
<evidence type="ECO:0000256" key="1">
    <source>
        <dbReference type="SAM" id="SignalP"/>
    </source>
</evidence>
<keyword evidence="1" id="KW-0732">Signal</keyword>
<feature type="signal peptide" evidence="1">
    <location>
        <begin position="1"/>
        <end position="24"/>
    </location>
</feature>
<gene>
    <name evidence="2" type="ORF">ACFSVN_01585</name>
</gene>
<evidence type="ECO:0000313" key="3">
    <source>
        <dbReference type="Proteomes" id="UP001597460"/>
    </source>
</evidence>
<dbReference type="RefSeq" id="WP_390297599.1">
    <property type="nucleotide sequence ID" value="NZ_JBHULI010000002.1"/>
</dbReference>
<sequence length="192" mass="22032">MIQHTFIKTTLLVLSALLCTFLYSCTDQETDNQQQVQNGNRKSPIAIASVKYDGAYIKVVYGQPYRRGRTVFGDLEPWGEVWRTGANEATEITLTKTILMGDEAIRAGTYALFTIPEPDSFTVILNHELGQWGAFNYNPDRDYKRMKFPTNRLPIPVEAFTIDFTDPQQSMTAMILRWDFVQIDIPIRFYGE</sequence>